<protein>
    <recommendedName>
        <fullName evidence="3">F-box domain-containing protein</fullName>
    </recommendedName>
</protein>
<evidence type="ECO:0008006" key="3">
    <source>
        <dbReference type="Google" id="ProtNLM"/>
    </source>
</evidence>
<accession>A0A8H3BIY9</accession>
<comment type="caution">
    <text evidence="1">The sequence shown here is derived from an EMBL/GenBank/DDBJ whole genome shotgun (WGS) entry which is preliminary data.</text>
</comment>
<evidence type="ECO:0000313" key="2">
    <source>
        <dbReference type="Proteomes" id="UP000663853"/>
    </source>
</evidence>
<dbReference type="AlphaFoldDB" id="A0A8H3BIY9"/>
<sequence>MKLPAEVFMELASHIHPGGLVSLIRANKFFRVVLLNRSAAYVWQLSLSNVPELPPCPTAMVEPQYAALIFSDNCTLCGVQVASVLDPYLRVRLCPNYRDEQLISWSFDGVRTRYGIPFTQHTKPTSTHGNESPHYQLRAENELTERVESEFRRNGDEEGLAKWCQRRHLDGCTLCDEGDEILKYIYSVSDSPPKELNAIKLERRDEIHKRLKDQGWDQKYLNFYRRSGHTIKKWHSLVEIPEPLTEQTWTDILPKLTELLRENRQRLDKHEKHLRLYRRRFKAENMLRAYQRDTEPYRYIVDALQQPKVWTGSMGSTKNKLVLQAPFPCDMTTAIWDCLRVYRAENTVERVEALFHERQDEIAQKLLEWRTKAEDQLVKQYMSSFGGGTSQPLSTVLTIKGSTDATKDLSNNSRFLLRADAVFIRGMWGPYLNDRRGEADQEHGRICKSVHFPDIRELQNYPQITQFTWGYSTPELDKDLRFCARHSGKEAIVKALLRELEMPGAAHVELVHMGRVFVCGRCTWLEAME</sequence>
<organism evidence="1 2">
    <name type="scientific">Rhizoctonia solani</name>
    <dbReference type="NCBI Taxonomy" id="456999"/>
    <lineage>
        <taxon>Eukaryota</taxon>
        <taxon>Fungi</taxon>
        <taxon>Dikarya</taxon>
        <taxon>Basidiomycota</taxon>
        <taxon>Agaricomycotina</taxon>
        <taxon>Agaricomycetes</taxon>
        <taxon>Cantharellales</taxon>
        <taxon>Ceratobasidiaceae</taxon>
        <taxon>Rhizoctonia</taxon>
    </lineage>
</organism>
<proteinExistence type="predicted"/>
<reference evidence="1" key="1">
    <citation type="submission" date="2021-01" db="EMBL/GenBank/DDBJ databases">
        <authorList>
            <person name="Kaushik A."/>
        </authorList>
    </citation>
    <scope>NUCLEOTIDE SEQUENCE</scope>
    <source>
        <strain evidence="1">AG6-10EEA</strain>
    </source>
</reference>
<dbReference type="EMBL" id="CAJMXA010001347">
    <property type="protein sequence ID" value="CAE6458740.1"/>
    <property type="molecule type" value="Genomic_DNA"/>
</dbReference>
<gene>
    <name evidence="1" type="ORF">RDB_LOCUS58998</name>
</gene>
<dbReference type="Proteomes" id="UP000663853">
    <property type="component" value="Unassembled WGS sequence"/>
</dbReference>
<name>A0A8H3BIY9_9AGAM</name>
<evidence type="ECO:0000313" key="1">
    <source>
        <dbReference type="EMBL" id="CAE6458740.1"/>
    </source>
</evidence>